<organism evidence="6 7">
    <name type="scientific">Larinioides sclopetarius</name>
    <dbReference type="NCBI Taxonomy" id="280406"/>
    <lineage>
        <taxon>Eukaryota</taxon>
        <taxon>Metazoa</taxon>
        <taxon>Ecdysozoa</taxon>
        <taxon>Arthropoda</taxon>
        <taxon>Chelicerata</taxon>
        <taxon>Arachnida</taxon>
        <taxon>Araneae</taxon>
        <taxon>Araneomorphae</taxon>
        <taxon>Entelegynae</taxon>
        <taxon>Araneoidea</taxon>
        <taxon>Araneidae</taxon>
        <taxon>Larinioides</taxon>
    </lineage>
</organism>
<gene>
    <name evidence="6" type="ORF">LARSCL_LOCUS9077</name>
</gene>
<keyword evidence="4 5" id="KW-0472">Membrane</keyword>
<dbReference type="GO" id="GO:0016020">
    <property type="term" value="C:membrane"/>
    <property type="evidence" value="ECO:0007669"/>
    <property type="project" value="UniProtKB-SubCell"/>
</dbReference>
<dbReference type="InterPro" id="IPR006214">
    <property type="entry name" value="Bax_inhibitor_1-related"/>
</dbReference>
<dbReference type="PANTHER" id="PTHR23291:SF47">
    <property type="entry name" value="TRANSMEMBRANE BAX INHIBITOR MOTIF CONTAINING 7"/>
    <property type="match status" value="1"/>
</dbReference>
<evidence type="ECO:0000256" key="5">
    <source>
        <dbReference type="RuleBase" id="RU004379"/>
    </source>
</evidence>
<proteinExistence type="inferred from homology"/>
<feature type="transmembrane region" description="Helical" evidence="5">
    <location>
        <begin position="106"/>
        <end position="126"/>
    </location>
</feature>
<dbReference type="PANTHER" id="PTHR23291">
    <property type="entry name" value="BAX INHIBITOR-RELATED"/>
    <property type="match status" value="1"/>
</dbReference>
<feature type="transmembrane region" description="Helical" evidence="5">
    <location>
        <begin position="43"/>
        <end position="63"/>
    </location>
</feature>
<accession>A0AAV1ZZR2</accession>
<dbReference type="Pfam" id="PF01027">
    <property type="entry name" value="Bax1-I"/>
    <property type="match status" value="1"/>
</dbReference>
<evidence type="ECO:0000256" key="3">
    <source>
        <dbReference type="ARBA" id="ARBA00022989"/>
    </source>
</evidence>
<evidence type="ECO:0000313" key="6">
    <source>
        <dbReference type="EMBL" id="CAL1277193.1"/>
    </source>
</evidence>
<dbReference type="EMBL" id="CAXIEN010000100">
    <property type="protein sequence ID" value="CAL1277193.1"/>
    <property type="molecule type" value="Genomic_DNA"/>
</dbReference>
<evidence type="ECO:0000256" key="4">
    <source>
        <dbReference type="ARBA" id="ARBA00023136"/>
    </source>
</evidence>
<dbReference type="Proteomes" id="UP001497382">
    <property type="component" value="Unassembled WGS sequence"/>
</dbReference>
<feature type="transmembrane region" description="Helical" evidence="5">
    <location>
        <begin position="70"/>
        <end position="86"/>
    </location>
</feature>
<evidence type="ECO:0000256" key="1">
    <source>
        <dbReference type="ARBA" id="ARBA00004141"/>
    </source>
</evidence>
<comment type="similarity">
    <text evidence="5">Belongs to the BI1 family.</text>
</comment>
<evidence type="ECO:0000256" key="2">
    <source>
        <dbReference type="ARBA" id="ARBA00022692"/>
    </source>
</evidence>
<name>A0AAV1ZZR2_9ARAC</name>
<comment type="subcellular location">
    <subcellularLocation>
        <location evidence="1">Membrane</location>
        <topology evidence="1">Multi-pass membrane protein</topology>
    </subcellularLocation>
</comment>
<dbReference type="AlphaFoldDB" id="A0AAV1ZZR2"/>
<sequence>MMGTLSSYHRTNTVLIAVGICAAVCFAVTLFSFHTKFDFTTCGGILCVLLLILVLFGIIAIFVQEKVMTMIYAGLGAVVFMLYLAYDTQMLMGGKNVEISPEEYILAAIQLYIDVIYIFMFLLMLVGGTQD</sequence>
<keyword evidence="2 5" id="KW-0812">Transmembrane</keyword>
<evidence type="ECO:0000313" key="7">
    <source>
        <dbReference type="Proteomes" id="UP001497382"/>
    </source>
</evidence>
<comment type="caution">
    <text evidence="6">The sequence shown here is derived from an EMBL/GenBank/DDBJ whole genome shotgun (WGS) entry which is preliminary data.</text>
</comment>
<keyword evidence="7" id="KW-1185">Reference proteome</keyword>
<comment type="caution">
    <text evidence="5">Lacks conserved residue(s) required for the propagation of feature annotation.</text>
</comment>
<reference evidence="6 7" key="1">
    <citation type="submission" date="2024-04" db="EMBL/GenBank/DDBJ databases">
        <authorList>
            <person name="Rising A."/>
            <person name="Reimegard J."/>
            <person name="Sonavane S."/>
            <person name="Akerstrom W."/>
            <person name="Nylinder S."/>
            <person name="Hedman E."/>
            <person name="Kallberg Y."/>
        </authorList>
    </citation>
    <scope>NUCLEOTIDE SEQUENCE [LARGE SCALE GENOMIC DNA]</scope>
</reference>
<protein>
    <submittedName>
        <fullName evidence="6">Uncharacterized protein</fullName>
    </submittedName>
</protein>
<feature type="transmembrane region" description="Helical" evidence="5">
    <location>
        <begin position="12"/>
        <end position="31"/>
    </location>
</feature>
<keyword evidence="3 5" id="KW-1133">Transmembrane helix</keyword>